<dbReference type="InParanoid" id="A0A2P5CD05"/>
<evidence type="ECO:0000256" key="1">
    <source>
        <dbReference type="SAM" id="Phobius"/>
    </source>
</evidence>
<dbReference type="InterPro" id="IPR038975">
    <property type="entry name" value="THNL"/>
</dbReference>
<gene>
    <name evidence="2" type="ORF">TorRG33x02_289670</name>
</gene>
<reference evidence="3" key="1">
    <citation type="submission" date="2016-06" db="EMBL/GenBank/DDBJ databases">
        <title>Parallel loss of symbiosis genes in relatives of nitrogen-fixing non-legume Parasponia.</title>
        <authorList>
            <person name="Van Velzen R."/>
            <person name="Holmer R."/>
            <person name="Bu F."/>
            <person name="Rutten L."/>
            <person name="Van Zeijl A."/>
            <person name="Liu W."/>
            <person name="Santuari L."/>
            <person name="Cao Q."/>
            <person name="Sharma T."/>
            <person name="Shen D."/>
            <person name="Roswanjaya Y."/>
            <person name="Wardhani T."/>
            <person name="Kalhor M.S."/>
            <person name="Jansen J."/>
            <person name="Van den Hoogen J."/>
            <person name="Gungor B."/>
            <person name="Hartog M."/>
            <person name="Hontelez J."/>
            <person name="Verver J."/>
            <person name="Yang W.-C."/>
            <person name="Schijlen E."/>
            <person name="Repin R."/>
            <person name="Schilthuizen M."/>
            <person name="Schranz E."/>
            <person name="Heidstra R."/>
            <person name="Miyata K."/>
            <person name="Fedorova E."/>
            <person name="Kohlen W."/>
            <person name="Bisseling T."/>
            <person name="Smit S."/>
            <person name="Geurts R."/>
        </authorList>
    </citation>
    <scope>NUCLEOTIDE SEQUENCE [LARGE SCALE GENOMIC DNA]</scope>
    <source>
        <strain evidence="3">cv. RG33-2</strain>
    </source>
</reference>
<comment type="caution">
    <text evidence="2">The sequence shown here is derived from an EMBL/GenBank/DDBJ whole genome shotgun (WGS) entry which is preliminary data.</text>
</comment>
<dbReference type="PANTHER" id="PTHR36312:SF1">
    <property type="entry name" value="OS01G0594500 PROTEIN"/>
    <property type="match status" value="1"/>
</dbReference>
<evidence type="ECO:0000313" key="2">
    <source>
        <dbReference type="EMBL" id="PON58932.1"/>
    </source>
</evidence>
<name>A0A2P5CD05_TREOI</name>
<keyword evidence="1" id="KW-0812">Transmembrane</keyword>
<accession>A0A2P5CD05</accession>
<keyword evidence="3" id="KW-1185">Reference proteome</keyword>
<keyword evidence="1" id="KW-0472">Membrane</keyword>
<protein>
    <submittedName>
        <fullName evidence="2">Thionin-like protein</fullName>
    </submittedName>
</protein>
<feature type="transmembrane region" description="Helical" evidence="1">
    <location>
        <begin position="15"/>
        <end position="33"/>
    </location>
</feature>
<dbReference type="OrthoDB" id="1157657at2759"/>
<dbReference type="PANTHER" id="PTHR36312">
    <property type="entry name" value="THIONIN-LIKE PROTEIN 1"/>
    <property type="match status" value="1"/>
</dbReference>
<proteinExistence type="predicted"/>
<keyword evidence="1" id="KW-1133">Transmembrane helix</keyword>
<sequence>MENLDMEGQRSRRRVAVLVMGIVMIMVLGGGRVQGQTPGCIFKCQLFCAGTKASSACYGLCLKNCMKPLPQALFYCSLGCATSKCDHFTSEKVEGCVDSCSNKCSQAYALH</sequence>
<dbReference type="AlphaFoldDB" id="A0A2P5CD05"/>
<dbReference type="EMBL" id="JXTC01000380">
    <property type="protein sequence ID" value="PON58932.1"/>
    <property type="molecule type" value="Genomic_DNA"/>
</dbReference>
<dbReference type="Proteomes" id="UP000237000">
    <property type="component" value="Unassembled WGS sequence"/>
</dbReference>
<organism evidence="2 3">
    <name type="scientific">Trema orientale</name>
    <name type="common">Charcoal tree</name>
    <name type="synonym">Celtis orientalis</name>
    <dbReference type="NCBI Taxonomy" id="63057"/>
    <lineage>
        <taxon>Eukaryota</taxon>
        <taxon>Viridiplantae</taxon>
        <taxon>Streptophyta</taxon>
        <taxon>Embryophyta</taxon>
        <taxon>Tracheophyta</taxon>
        <taxon>Spermatophyta</taxon>
        <taxon>Magnoliopsida</taxon>
        <taxon>eudicotyledons</taxon>
        <taxon>Gunneridae</taxon>
        <taxon>Pentapetalae</taxon>
        <taxon>rosids</taxon>
        <taxon>fabids</taxon>
        <taxon>Rosales</taxon>
        <taxon>Cannabaceae</taxon>
        <taxon>Trema</taxon>
    </lineage>
</organism>
<evidence type="ECO:0000313" key="3">
    <source>
        <dbReference type="Proteomes" id="UP000237000"/>
    </source>
</evidence>